<evidence type="ECO:0000256" key="2">
    <source>
        <dbReference type="ARBA" id="ARBA00004993"/>
    </source>
</evidence>
<dbReference type="GO" id="GO:0005886">
    <property type="term" value="C:plasma membrane"/>
    <property type="evidence" value="ECO:0007669"/>
    <property type="project" value="TreeGrafter"/>
</dbReference>
<comment type="cofactor">
    <cofactor evidence="13">
        <name>Mg(2+)</name>
        <dbReference type="ChEBI" id="CHEBI:18420"/>
    </cofactor>
</comment>
<keyword evidence="6 16" id="KW-0808">Transferase</keyword>
<dbReference type="GO" id="GO:0008897">
    <property type="term" value="F:holo-[acyl-carrier-protein] synthase activity"/>
    <property type="evidence" value="ECO:0007669"/>
    <property type="project" value="InterPro"/>
</dbReference>
<dbReference type="InterPro" id="IPR041354">
    <property type="entry name" value="4PPT_N"/>
</dbReference>
<feature type="binding site" evidence="12">
    <location>
        <position position="167"/>
    </location>
    <ligand>
        <name>CoA</name>
        <dbReference type="ChEBI" id="CHEBI:57287"/>
    </ligand>
</feature>
<evidence type="ECO:0000256" key="3">
    <source>
        <dbReference type="ARBA" id="ARBA00008342"/>
    </source>
</evidence>
<sequence length="231" mass="24987">MPAFIRNVTLSPHPHQPGALCCEVHFNPAAWQDTLFSQLGILRPAHLARAVPKRLAEYLAGRYACQQILRHWGITADITSGSNREPLWPPAVAGSLSHSAERALALLIPARYGLSPGVDIEMADARTLLSIASAIATPEEQAQFSTCGLTDYHGLLLTFSAKESLFKALYPQVGRYFGCDAAALYALDMAQQQFVLQLRETLAPAAVRGTLYRGNFSLTNGGVMTSLFCAG</sequence>
<evidence type="ECO:0000256" key="12">
    <source>
        <dbReference type="PIRSR" id="PIRSR603542-1"/>
    </source>
</evidence>
<accession>K6VD61</accession>
<accession>I2B7U4</accession>
<feature type="binding site" evidence="12">
    <location>
        <position position="54"/>
    </location>
    <ligand>
        <name>CoA</name>
        <dbReference type="ChEBI" id="CHEBI:57287"/>
    </ligand>
</feature>
<keyword evidence="7" id="KW-0259">Enterobactin biosynthesis</keyword>
<evidence type="ECO:0000256" key="6">
    <source>
        <dbReference type="ARBA" id="ARBA00022679"/>
    </source>
</evidence>
<dbReference type="PANTHER" id="PTHR38096:SF1">
    <property type="entry name" value="ENTEROBACTIN SYNTHASE COMPONENT D"/>
    <property type="match status" value="1"/>
</dbReference>
<comment type="catalytic activity">
    <reaction evidence="11">
        <text>apo-[peptidyl-carrier protein] + CoA = holo-[peptidyl-carrier protein] + adenosine 3',5'-bisphosphate + H(+)</text>
        <dbReference type="Rhea" id="RHEA:46228"/>
        <dbReference type="Rhea" id="RHEA-COMP:11479"/>
        <dbReference type="Rhea" id="RHEA-COMP:11480"/>
        <dbReference type="ChEBI" id="CHEBI:15378"/>
        <dbReference type="ChEBI" id="CHEBI:29999"/>
        <dbReference type="ChEBI" id="CHEBI:57287"/>
        <dbReference type="ChEBI" id="CHEBI:58343"/>
        <dbReference type="ChEBI" id="CHEBI:64479"/>
    </reaction>
</comment>
<evidence type="ECO:0000256" key="4">
    <source>
        <dbReference type="ARBA" id="ARBA00011503"/>
    </source>
</evidence>
<dbReference type="Proteomes" id="UP000001955">
    <property type="component" value="Chromosome"/>
</dbReference>
<dbReference type="GO" id="GO:0009366">
    <property type="term" value="C:enterobactin synthetase complex"/>
    <property type="evidence" value="ECO:0007669"/>
    <property type="project" value="InterPro"/>
</dbReference>
<evidence type="ECO:0000256" key="9">
    <source>
        <dbReference type="ARBA" id="ARBA00031996"/>
    </source>
</evidence>
<comment type="pathway">
    <text evidence="2">Siderophore biosynthesis; enterobactin biosynthesis.</text>
</comment>
<evidence type="ECO:0000256" key="1">
    <source>
        <dbReference type="ARBA" id="ARBA00003937"/>
    </source>
</evidence>
<feature type="binding site" evidence="13">
    <location>
        <position position="121"/>
    </location>
    <ligand>
        <name>Mg(2+)</name>
        <dbReference type="ChEBI" id="CHEBI:18420"/>
    </ligand>
</feature>
<dbReference type="UniPathway" id="UPA00017"/>
<feature type="binding site" evidence="13">
    <location>
        <position position="119"/>
    </location>
    <ligand>
        <name>Mg(2+)</name>
        <dbReference type="ChEBI" id="CHEBI:18420"/>
    </ligand>
</feature>
<name>I2B7U4_SHIBC</name>
<feature type="binding site" evidence="12">
    <location>
        <position position="62"/>
    </location>
    <ligand>
        <name>CoA</name>
        <dbReference type="ChEBI" id="CHEBI:57287"/>
    </ligand>
</feature>
<dbReference type="GO" id="GO:0009239">
    <property type="term" value="P:enterobactin biosynthetic process"/>
    <property type="evidence" value="ECO:0007669"/>
    <property type="project" value="UniProtKB-UniPathway"/>
</dbReference>
<dbReference type="Pfam" id="PF01648">
    <property type="entry name" value="ACPS"/>
    <property type="match status" value="1"/>
</dbReference>
<dbReference type="eggNOG" id="COG2977">
    <property type="taxonomic scope" value="Bacteria"/>
</dbReference>
<dbReference type="InterPro" id="IPR037143">
    <property type="entry name" value="4-PPantetheinyl_Trfase_dom_sf"/>
</dbReference>
<organism evidence="16 17">
    <name type="scientific">Shimwellia blattae (strain ATCC 29907 / DSM 4481 / JCM 1650 / NBRC 105725 / CDC 9005-74)</name>
    <name type="common">Escherichia blattae</name>
    <dbReference type="NCBI Taxonomy" id="630626"/>
    <lineage>
        <taxon>Bacteria</taxon>
        <taxon>Pseudomonadati</taxon>
        <taxon>Pseudomonadota</taxon>
        <taxon>Gammaproteobacteria</taxon>
        <taxon>Enterobacterales</taxon>
        <taxon>Enterobacteriaceae</taxon>
        <taxon>Shimwellia</taxon>
    </lineage>
</organism>
<evidence type="ECO:0000256" key="8">
    <source>
        <dbReference type="ARBA" id="ARBA00029894"/>
    </source>
</evidence>
<keyword evidence="13" id="KW-0460">Magnesium</keyword>
<evidence type="ECO:0000259" key="15">
    <source>
        <dbReference type="Pfam" id="PF17837"/>
    </source>
</evidence>
<feature type="domain" description="4'-phosphopantetheinyl transferase" evidence="14">
    <location>
        <begin position="117"/>
        <end position="188"/>
    </location>
</feature>
<dbReference type="AlphaFoldDB" id="I2B7U4"/>
<dbReference type="PATRIC" id="fig|630626.3.peg.1444"/>
<keyword evidence="17" id="KW-1185">Reference proteome</keyword>
<feature type="binding site" evidence="12">
    <location>
        <begin position="97"/>
        <end position="98"/>
    </location>
    <ligand>
        <name>CoA</name>
        <dbReference type="ChEBI" id="CHEBI:57287"/>
    </ligand>
</feature>
<feature type="domain" description="4'-phosphopantetheinyl transferase N-terminal" evidence="15">
    <location>
        <begin position="45"/>
        <end position="106"/>
    </location>
</feature>
<dbReference type="OrthoDB" id="8210607at2"/>
<dbReference type="HOGENOM" id="CLU_075076_2_2_6"/>
<dbReference type="InterPro" id="IPR008278">
    <property type="entry name" value="4-PPantetheinyl_Trfase_dom"/>
</dbReference>
<feature type="binding site" evidence="13">
    <location>
        <position position="120"/>
    </location>
    <ligand>
        <name>Mg(2+)</name>
        <dbReference type="ChEBI" id="CHEBI:18420"/>
    </ligand>
</feature>
<dbReference type="STRING" id="630626.EBL_c14960"/>
<comment type="catalytic activity">
    <reaction evidence="10">
        <text>apo-[aryl-carrier protein] + CoA = holo-[aryl-carrier protein] + adenosine 3',5'-bisphosphate + H(+)</text>
        <dbReference type="Rhea" id="RHEA:48404"/>
        <dbReference type="Rhea" id="RHEA-COMP:15903"/>
        <dbReference type="Rhea" id="RHEA-COMP:17557"/>
        <dbReference type="ChEBI" id="CHEBI:15378"/>
        <dbReference type="ChEBI" id="CHEBI:29999"/>
        <dbReference type="ChEBI" id="CHEBI:57287"/>
        <dbReference type="ChEBI" id="CHEBI:58343"/>
        <dbReference type="ChEBI" id="CHEBI:64479"/>
    </reaction>
</comment>
<comment type="subunit">
    <text evidence="4">EntB, EntD, EntE, and EntF form a multienzyme complex called enterobactin synthase.</text>
</comment>
<feature type="binding site" evidence="12">
    <location>
        <position position="163"/>
    </location>
    <ligand>
        <name>CoA</name>
        <dbReference type="ChEBI" id="CHEBI:57287"/>
    </ligand>
</feature>
<dbReference type="RefSeq" id="WP_002440034.1">
    <property type="nucleotide sequence ID" value="NC_017910.1"/>
</dbReference>
<evidence type="ECO:0000256" key="11">
    <source>
        <dbReference type="ARBA" id="ARBA00049191"/>
    </source>
</evidence>
<dbReference type="EMBL" id="CP001560">
    <property type="protein sequence ID" value="AFJ46598.1"/>
    <property type="molecule type" value="Genomic_DNA"/>
</dbReference>
<dbReference type="Pfam" id="PF17837">
    <property type="entry name" value="4PPT_N"/>
    <property type="match status" value="1"/>
</dbReference>
<gene>
    <name evidence="16" type="ordered locus">EBL_c14960</name>
</gene>
<dbReference type="SUPFAM" id="SSF56214">
    <property type="entry name" value="4'-phosphopantetheinyl transferase"/>
    <property type="match status" value="1"/>
</dbReference>
<comment type="similarity">
    <text evidence="3">Belongs to the P-Pant transferase superfamily. EntD family.</text>
</comment>
<dbReference type="InterPro" id="IPR003542">
    <property type="entry name" value="Enbac_synth_compD-like"/>
</dbReference>
<dbReference type="GO" id="GO:0000287">
    <property type="term" value="F:magnesium ion binding"/>
    <property type="evidence" value="ECO:0007669"/>
    <property type="project" value="InterPro"/>
</dbReference>
<keyword evidence="13" id="KW-0479">Metal-binding</keyword>
<dbReference type="PANTHER" id="PTHR38096">
    <property type="entry name" value="ENTEROBACTIN SYNTHASE COMPONENT D"/>
    <property type="match status" value="1"/>
</dbReference>
<reference evidence="16 17" key="1">
    <citation type="journal article" date="2012" name="J. Bacteriol.">
        <title>Complete genome sequence of the B12-producing Shimwellia blattae strain DSM 4481, isolated from a cockroach.</title>
        <authorList>
            <person name="Brzuszkiewicz E."/>
            <person name="Waschkowitz T."/>
            <person name="Wiezer A."/>
            <person name="Daniel R."/>
        </authorList>
    </citation>
    <scope>NUCLEOTIDE SEQUENCE [LARGE SCALE GENOMIC DNA]</scope>
    <source>
        <strain evidence="17">ATCC 29907 / DSM 4481 / JCM 1650 / NBRC 105725 / CDC 9005-74</strain>
    </source>
</reference>
<evidence type="ECO:0000259" key="14">
    <source>
        <dbReference type="Pfam" id="PF01648"/>
    </source>
</evidence>
<feature type="binding site" evidence="12">
    <location>
        <position position="119"/>
    </location>
    <ligand>
        <name>CoA</name>
        <dbReference type="ChEBI" id="CHEBI:57287"/>
    </ligand>
</feature>
<evidence type="ECO:0000256" key="10">
    <source>
        <dbReference type="ARBA" id="ARBA00049176"/>
    </source>
</evidence>
<comment type="function">
    <text evidence="1">Involved in the biosynthesis of the siderophore enterobactin (enterochelin), which is a macrocyclic trimeric lactone of N-(2,3-dihydroxybenzoyl)-serine. The serine trilactone serves as a scaffolding for the three catechol functionalities that provide hexadentate coordination for the tightly ligated iron(2+) atoms. Plays an essential role in the assembly of the enterobactin by catalyzing the transfer of the 4'-phosphopantetheine (Ppant) moiety from coenzyme A to the apo-domains of both EntB (ArCP domain) and EntF (PCP domain) to yield their holo-forms which make them competent for the activation of 2,3-dihydroxybenzoate (DHB) and L-serine, respectively.</text>
</comment>
<evidence type="ECO:0000313" key="17">
    <source>
        <dbReference type="Proteomes" id="UP000001955"/>
    </source>
</evidence>
<evidence type="ECO:0000313" key="16">
    <source>
        <dbReference type="EMBL" id="AFJ46598.1"/>
    </source>
</evidence>
<proteinExistence type="inferred from homology"/>
<evidence type="ECO:0000256" key="5">
    <source>
        <dbReference type="ARBA" id="ARBA00019087"/>
    </source>
</evidence>
<dbReference type="KEGG" id="ebt:EBL_c14960"/>
<evidence type="ECO:0000256" key="7">
    <source>
        <dbReference type="ARBA" id="ARBA00023191"/>
    </source>
</evidence>
<protein>
    <recommendedName>
        <fullName evidence="5">Enterobactin synthase component D</fullName>
    </recommendedName>
    <alternativeName>
        <fullName evidence="8">4'-phosphopantetheinyl transferase EntD</fullName>
    </alternativeName>
    <alternativeName>
        <fullName evidence="9">Enterochelin synthase D</fullName>
    </alternativeName>
</protein>
<dbReference type="PRINTS" id="PR01399">
    <property type="entry name" value="ENTSNTHTASED"/>
</dbReference>
<evidence type="ECO:0000256" key="13">
    <source>
        <dbReference type="PIRSR" id="PIRSR603542-2"/>
    </source>
</evidence>